<dbReference type="RefSeq" id="WP_209735959.1">
    <property type="nucleotide sequence ID" value="NZ_CP072611.1"/>
</dbReference>
<dbReference type="Proteomes" id="UP001597371">
    <property type="component" value="Unassembled WGS sequence"/>
</dbReference>
<evidence type="ECO:0000256" key="1">
    <source>
        <dbReference type="ARBA" id="ARBA00022729"/>
    </source>
</evidence>
<feature type="chain" id="PRO_5047423341" evidence="2">
    <location>
        <begin position="23"/>
        <end position="268"/>
    </location>
</feature>
<evidence type="ECO:0000313" key="5">
    <source>
        <dbReference type="Proteomes" id="UP001597371"/>
    </source>
</evidence>
<dbReference type="SUPFAM" id="SSF56925">
    <property type="entry name" value="OMPA-like"/>
    <property type="match status" value="1"/>
</dbReference>
<protein>
    <submittedName>
        <fullName evidence="4">Outer membrane protein</fullName>
    </submittedName>
</protein>
<dbReference type="Gene3D" id="2.40.160.20">
    <property type="match status" value="1"/>
</dbReference>
<sequence length="268" mass="29713">MNRLFVLALAGASAFNFGVASAADIFVPPPIEYVEEVKPDYTGWYIRGDAGYLFESKTDWNYRMFGQDDFSEYHYDRVKHKSGYTVGAGVGYRFAEHFRTDVSADYYSFDIEGNSRCPIAPFAGSFGPGCSFDDRSDADVWTVMANAYVDLPYFGPLTPYFGAGIGFAHVSYGDLKNDIRDASGSVVFSDVHSGEDSWRFASSLMAGVSYDVIKNVALDVGYRYTRVFDGDAYGWDTEDTALGATGVQTRDNGFDIHAVRAGLRYTFF</sequence>
<proteinExistence type="predicted"/>
<gene>
    <name evidence="4" type="ORF">ACFSKQ_01380</name>
</gene>
<evidence type="ECO:0000259" key="3">
    <source>
        <dbReference type="Pfam" id="PF13505"/>
    </source>
</evidence>
<dbReference type="InterPro" id="IPR011250">
    <property type="entry name" value="OMP/PagP_B-barrel"/>
</dbReference>
<feature type="domain" description="Outer membrane protein beta-barrel" evidence="3">
    <location>
        <begin position="42"/>
        <end position="267"/>
    </location>
</feature>
<evidence type="ECO:0000313" key="4">
    <source>
        <dbReference type="EMBL" id="MFD2236112.1"/>
    </source>
</evidence>
<dbReference type="EMBL" id="JBHUIJ010000002">
    <property type="protein sequence ID" value="MFD2236112.1"/>
    <property type="molecule type" value="Genomic_DNA"/>
</dbReference>
<keyword evidence="5" id="KW-1185">Reference proteome</keyword>
<accession>A0ABW5CHV8</accession>
<dbReference type="InterPro" id="IPR027385">
    <property type="entry name" value="Beta-barrel_OMP"/>
</dbReference>
<dbReference type="Pfam" id="PF13505">
    <property type="entry name" value="OMP_b-brl"/>
    <property type="match status" value="1"/>
</dbReference>
<reference evidence="5" key="1">
    <citation type="journal article" date="2019" name="Int. J. Syst. Evol. Microbiol.">
        <title>The Global Catalogue of Microorganisms (GCM) 10K type strain sequencing project: providing services to taxonomists for standard genome sequencing and annotation.</title>
        <authorList>
            <consortium name="The Broad Institute Genomics Platform"/>
            <consortium name="The Broad Institute Genome Sequencing Center for Infectious Disease"/>
            <person name="Wu L."/>
            <person name="Ma J."/>
        </authorList>
    </citation>
    <scope>NUCLEOTIDE SEQUENCE [LARGE SCALE GENOMIC DNA]</scope>
    <source>
        <strain evidence="5">ZS-35-S2</strain>
    </source>
</reference>
<keyword evidence="1 2" id="KW-0732">Signal</keyword>
<feature type="signal peptide" evidence="2">
    <location>
        <begin position="1"/>
        <end position="22"/>
    </location>
</feature>
<comment type="caution">
    <text evidence="4">The sequence shown here is derived from an EMBL/GenBank/DDBJ whole genome shotgun (WGS) entry which is preliminary data.</text>
</comment>
<name>A0ABW5CHV8_9HYPH</name>
<evidence type="ECO:0000256" key="2">
    <source>
        <dbReference type="SAM" id="SignalP"/>
    </source>
</evidence>
<organism evidence="4 5">
    <name type="scientific">Aureimonas populi</name>
    <dbReference type="NCBI Taxonomy" id="1701758"/>
    <lineage>
        <taxon>Bacteria</taxon>
        <taxon>Pseudomonadati</taxon>
        <taxon>Pseudomonadota</taxon>
        <taxon>Alphaproteobacteria</taxon>
        <taxon>Hyphomicrobiales</taxon>
        <taxon>Aurantimonadaceae</taxon>
        <taxon>Aureimonas</taxon>
    </lineage>
</organism>